<keyword evidence="3" id="KW-1185">Reference proteome</keyword>
<feature type="signal peptide" evidence="1">
    <location>
        <begin position="1"/>
        <end position="28"/>
    </location>
</feature>
<dbReference type="Proteomes" id="UP001229421">
    <property type="component" value="Unassembled WGS sequence"/>
</dbReference>
<gene>
    <name evidence="2" type="ORF">QVD17_33984</name>
</gene>
<keyword evidence="1" id="KW-0732">Signal</keyword>
<evidence type="ECO:0000313" key="2">
    <source>
        <dbReference type="EMBL" id="KAK1412602.1"/>
    </source>
</evidence>
<protein>
    <submittedName>
        <fullName evidence="2">Uncharacterized protein</fullName>
    </submittedName>
</protein>
<sequence length="159" mass="17476">MQKQSVSVGNLATLIVVSLIVLLTICNASHGSLGFTLLESLGHTHNPPPGNGCSETGNGGNHCKPPVNEKAFAGQSWATSTSPPSSSLFLVYGGTVTNRKMMMMRPHEPENNDENDANDPSMLALSFDRFVDFKQNDRSDTLRRRDRHNIYPIFFLTKL</sequence>
<accession>A0AAD8K1K2</accession>
<dbReference type="AlphaFoldDB" id="A0AAD8K1K2"/>
<comment type="caution">
    <text evidence="2">The sequence shown here is derived from an EMBL/GenBank/DDBJ whole genome shotgun (WGS) entry which is preliminary data.</text>
</comment>
<reference evidence="2" key="1">
    <citation type="journal article" date="2023" name="bioRxiv">
        <title>Improved chromosome-level genome assembly for marigold (Tagetes erecta).</title>
        <authorList>
            <person name="Jiang F."/>
            <person name="Yuan L."/>
            <person name="Wang S."/>
            <person name="Wang H."/>
            <person name="Xu D."/>
            <person name="Wang A."/>
            <person name="Fan W."/>
        </authorList>
    </citation>
    <scope>NUCLEOTIDE SEQUENCE</scope>
    <source>
        <strain evidence="2">WSJ</strain>
        <tissue evidence="2">Leaf</tissue>
    </source>
</reference>
<proteinExistence type="predicted"/>
<dbReference type="EMBL" id="JAUHHV010000009">
    <property type="protein sequence ID" value="KAK1412602.1"/>
    <property type="molecule type" value="Genomic_DNA"/>
</dbReference>
<evidence type="ECO:0000256" key="1">
    <source>
        <dbReference type="SAM" id="SignalP"/>
    </source>
</evidence>
<feature type="chain" id="PRO_5042037481" evidence="1">
    <location>
        <begin position="29"/>
        <end position="159"/>
    </location>
</feature>
<evidence type="ECO:0000313" key="3">
    <source>
        <dbReference type="Proteomes" id="UP001229421"/>
    </source>
</evidence>
<organism evidence="2 3">
    <name type="scientific">Tagetes erecta</name>
    <name type="common">African marigold</name>
    <dbReference type="NCBI Taxonomy" id="13708"/>
    <lineage>
        <taxon>Eukaryota</taxon>
        <taxon>Viridiplantae</taxon>
        <taxon>Streptophyta</taxon>
        <taxon>Embryophyta</taxon>
        <taxon>Tracheophyta</taxon>
        <taxon>Spermatophyta</taxon>
        <taxon>Magnoliopsida</taxon>
        <taxon>eudicotyledons</taxon>
        <taxon>Gunneridae</taxon>
        <taxon>Pentapetalae</taxon>
        <taxon>asterids</taxon>
        <taxon>campanulids</taxon>
        <taxon>Asterales</taxon>
        <taxon>Asteraceae</taxon>
        <taxon>Asteroideae</taxon>
        <taxon>Heliantheae alliance</taxon>
        <taxon>Tageteae</taxon>
        <taxon>Tagetes</taxon>
    </lineage>
</organism>
<name>A0AAD8K1K2_TARER</name>